<comment type="caution">
    <text evidence="1">The sequence shown here is derived from an EMBL/GenBank/DDBJ whole genome shotgun (WGS) entry which is preliminary data.</text>
</comment>
<reference evidence="1 2" key="1">
    <citation type="journal article" date="2022" name="DNA Res.">
        <title>Chromosomal-level genome assembly of the orchid tree Bauhinia variegata (Leguminosae; Cercidoideae) supports the allotetraploid origin hypothesis of Bauhinia.</title>
        <authorList>
            <person name="Zhong Y."/>
            <person name="Chen Y."/>
            <person name="Zheng D."/>
            <person name="Pang J."/>
            <person name="Liu Y."/>
            <person name="Luo S."/>
            <person name="Meng S."/>
            <person name="Qian L."/>
            <person name="Wei D."/>
            <person name="Dai S."/>
            <person name="Zhou R."/>
        </authorList>
    </citation>
    <scope>NUCLEOTIDE SEQUENCE [LARGE SCALE GENOMIC DNA]</scope>
    <source>
        <strain evidence="1">BV-YZ2020</strain>
    </source>
</reference>
<keyword evidence="2" id="KW-1185">Reference proteome</keyword>
<proteinExistence type="predicted"/>
<evidence type="ECO:0000313" key="2">
    <source>
        <dbReference type="Proteomes" id="UP000828941"/>
    </source>
</evidence>
<name>A0ACB9M405_BAUVA</name>
<dbReference type="Proteomes" id="UP000828941">
    <property type="component" value="Chromosome 10"/>
</dbReference>
<accession>A0ACB9M405</accession>
<protein>
    <submittedName>
        <fullName evidence="1">Uncharacterized protein</fullName>
    </submittedName>
</protein>
<dbReference type="EMBL" id="CM039435">
    <property type="protein sequence ID" value="KAI4318139.1"/>
    <property type="molecule type" value="Genomic_DNA"/>
</dbReference>
<sequence length="275" mass="30876">METEANNHSPFEALPEECMANIISFTTPRDACELSFVSKVFCSASKSDIVWERFLPSDPHSIISQCPSSSSLLASSSKKDLYFTLCDNPINIHGGKKSFQLDKRSGKKCYMLASRDLSICYSDSPLYWNWTTLPESRFEEVAKLVGICCLEIHGRISSRLLSLKTHYSAYLVFKIIGGFCVGHHPAEVSVGIVGVYSSTRNVYLDPTMTDEQRRHLGLPCPEVRNDGWLEIKMGDFFNLGVEDYQVNMSVVDKEAGIWKTGLVLQGIEVRPRKDN</sequence>
<organism evidence="1 2">
    <name type="scientific">Bauhinia variegata</name>
    <name type="common">Purple orchid tree</name>
    <name type="synonym">Phanera variegata</name>
    <dbReference type="NCBI Taxonomy" id="167791"/>
    <lineage>
        <taxon>Eukaryota</taxon>
        <taxon>Viridiplantae</taxon>
        <taxon>Streptophyta</taxon>
        <taxon>Embryophyta</taxon>
        <taxon>Tracheophyta</taxon>
        <taxon>Spermatophyta</taxon>
        <taxon>Magnoliopsida</taxon>
        <taxon>eudicotyledons</taxon>
        <taxon>Gunneridae</taxon>
        <taxon>Pentapetalae</taxon>
        <taxon>rosids</taxon>
        <taxon>fabids</taxon>
        <taxon>Fabales</taxon>
        <taxon>Fabaceae</taxon>
        <taxon>Cercidoideae</taxon>
        <taxon>Cercideae</taxon>
        <taxon>Bauhiniinae</taxon>
        <taxon>Bauhinia</taxon>
    </lineage>
</organism>
<evidence type="ECO:0000313" key="1">
    <source>
        <dbReference type="EMBL" id="KAI4318139.1"/>
    </source>
</evidence>
<gene>
    <name evidence="1" type="ORF">L6164_025945</name>
</gene>